<accession>A0A0F9NI89</accession>
<reference evidence="2" key="1">
    <citation type="journal article" date="2015" name="Nature">
        <title>Complex archaea that bridge the gap between prokaryotes and eukaryotes.</title>
        <authorList>
            <person name="Spang A."/>
            <person name="Saw J.H."/>
            <person name="Jorgensen S.L."/>
            <person name="Zaremba-Niedzwiedzka K."/>
            <person name="Martijn J."/>
            <person name="Lind A.E."/>
            <person name="van Eijk R."/>
            <person name="Schleper C."/>
            <person name="Guy L."/>
            <person name="Ettema T.J."/>
        </authorList>
    </citation>
    <scope>NUCLEOTIDE SEQUENCE</scope>
</reference>
<dbReference type="InterPro" id="IPR029063">
    <property type="entry name" value="SAM-dependent_MTases_sf"/>
</dbReference>
<feature type="transmembrane region" description="Helical" evidence="1">
    <location>
        <begin position="180"/>
        <end position="203"/>
    </location>
</feature>
<comment type="caution">
    <text evidence="2">The sequence shown here is derived from an EMBL/GenBank/DDBJ whole genome shotgun (WGS) entry which is preliminary data.</text>
</comment>
<dbReference type="EMBL" id="LAZR01003501">
    <property type="protein sequence ID" value="KKN17659.1"/>
    <property type="molecule type" value="Genomic_DNA"/>
</dbReference>
<dbReference type="Gene3D" id="3.40.50.150">
    <property type="entry name" value="Vaccinia Virus protein VP39"/>
    <property type="match status" value="1"/>
</dbReference>
<gene>
    <name evidence="2" type="ORF">LCGC14_0963720</name>
</gene>
<keyword evidence="1" id="KW-1133">Transmembrane helix</keyword>
<proteinExistence type="predicted"/>
<evidence type="ECO:0000313" key="2">
    <source>
        <dbReference type="EMBL" id="KKN17659.1"/>
    </source>
</evidence>
<keyword evidence="1" id="KW-0812">Transmembrane</keyword>
<dbReference type="AlphaFoldDB" id="A0A0F9NI89"/>
<evidence type="ECO:0000256" key="1">
    <source>
        <dbReference type="SAM" id="Phobius"/>
    </source>
</evidence>
<organism evidence="2">
    <name type="scientific">marine sediment metagenome</name>
    <dbReference type="NCBI Taxonomy" id="412755"/>
    <lineage>
        <taxon>unclassified sequences</taxon>
        <taxon>metagenomes</taxon>
        <taxon>ecological metagenomes</taxon>
    </lineage>
</organism>
<name>A0A0F9NI89_9ZZZZ</name>
<evidence type="ECO:0008006" key="3">
    <source>
        <dbReference type="Google" id="ProtNLM"/>
    </source>
</evidence>
<dbReference type="SUPFAM" id="SSF53335">
    <property type="entry name" value="S-adenosyl-L-methionine-dependent methyltransferases"/>
    <property type="match status" value="1"/>
</dbReference>
<sequence length="209" mass="24289">MREFLLNTVLAKLQLRAPLTALRSFKVLEHDYGHFRSARKWQSVDRHNNPIPWLTYPAIDYLNTLDLSECRIFEYGAGNSTLYWEKVAKSVVSIESNPKWFKKISRQLTSGEIYLQEDLEQYPDEILERGTLDIVLIDGAVRPECVKQAVKKTKSLIILDNSQEFPESREFLRSQGFKEIVFTGFTPIVNFISITSFFIGDFIPKFKKD</sequence>
<protein>
    <recommendedName>
        <fullName evidence="3">FkbM family methyltransferase</fullName>
    </recommendedName>
</protein>
<keyword evidence="1" id="KW-0472">Membrane</keyword>